<organism evidence="12 13">
    <name type="scientific">Labeo rohita</name>
    <name type="common">Indian major carp</name>
    <name type="synonym">Cyprinus rohita</name>
    <dbReference type="NCBI Taxonomy" id="84645"/>
    <lineage>
        <taxon>Eukaryota</taxon>
        <taxon>Metazoa</taxon>
        <taxon>Chordata</taxon>
        <taxon>Craniata</taxon>
        <taxon>Vertebrata</taxon>
        <taxon>Euteleostomi</taxon>
        <taxon>Actinopterygii</taxon>
        <taxon>Neopterygii</taxon>
        <taxon>Teleostei</taxon>
        <taxon>Ostariophysi</taxon>
        <taxon>Cypriniformes</taxon>
        <taxon>Cyprinidae</taxon>
        <taxon>Labeoninae</taxon>
        <taxon>Labeonini</taxon>
        <taxon>Labeo</taxon>
    </lineage>
</organism>
<feature type="compositionally biased region" description="Basic and acidic residues" evidence="10">
    <location>
        <begin position="29"/>
        <end position="41"/>
    </location>
</feature>
<keyword evidence="3" id="KW-0723">Serine/threonine-protein kinase</keyword>
<keyword evidence="4" id="KW-0808">Transferase</keyword>
<feature type="compositionally biased region" description="Basic and acidic residues" evidence="10">
    <location>
        <begin position="1"/>
        <end position="15"/>
    </location>
</feature>
<dbReference type="EMBL" id="JACTAM010000021">
    <property type="protein sequence ID" value="KAI2651245.1"/>
    <property type="molecule type" value="Genomic_DNA"/>
</dbReference>
<keyword evidence="7" id="KW-0067">ATP-binding</keyword>
<evidence type="ECO:0000256" key="10">
    <source>
        <dbReference type="SAM" id="MobiDB-lite"/>
    </source>
</evidence>
<feature type="domain" description="Protein kinase" evidence="11">
    <location>
        <begin position="189"/>
        <end position="445"/>
    </location>
</feature>
<sequence>MGQRQSRKEKAEGGECVHGISPGASLTPTDHKAEVHPRSDETPECVGEGGGQERGGDKAKKKRKRKRFRRFTSFFSYLSRPKSTRAHDEQVEQGEVDQDTDEAPSRCTDDQTSLQDVVCTVEEDDDHQEPPTSDPEVLAAPDDQQMMDTHPQDQDGPASPSAGENDSHLLRQLDCEEIVRIEEHICWKYVIGKKMGEGSYGSVYEGTRCEDGLQVAVKITAKTEKEPYLSLPDHPRPVPLEVALTVLANQGPSCRHIIELLDWQDHLDQYIMVLERPSPCMDMHDFWLHYDGLFTEGMARHFMQQVIDAAVVCCSRGVFHRDIKMPNLLVNIETLEVKLIDFSCGDLLKSTKYKSYSGTARYCPPEYFQKGEYHGKQATVWSLGVLLFRMITSLFPESSDISLMDTDIWSKPGFSNECCCFIRGCLKNDPECRIHLDELLFHDWFKVQCHLVSHGGQGQPCVLRADMGDPSIPPAFASCGAGKPWLRLVPWLEASSFSVLRNYSPGDNRERSERTESKAPQMLPDMVPFESCPGPKASSSGLKVYADATPESTVVPELCVITATPELMSKDAPVPELLTQPPWSQRFLLKLLWP</sequence>
<comment type="similarity">
    <text evidence="1">Belongs to the protein kinase superfamily. CAMK Ser/Thr protein kinase family. PIM subfamily.</text>
</comment>
<evidence type="ECO:0000256" key="1">
    <source>
        <dbReference type="ARBA" id="ARBA00005505"/>
    </source>
</evidence>
<dbReference type="EC" id="2.7.11.1" evidence="2"/>
<dbReference type="InterPro" id="IPR000719">
    <property type="entry name" value="Prot_kinase_dom"/>
</dbReference>
<evidence type="ECO:0000313" key="13">
    <source>
        <dbReference type="Proteomes" id="UP000830375"/>
    </source>
</evidence>
<evidence type="ECO:0000256" key="7">
    <source>
        <dbReference type="ARBA" id="ARBA00022840"/>
    </source>
</evidence>
<feature type="compositionally biased region" description="Acidic residues" evidence="10">
    <location>
        <begin position="91"/>
        <end position="102"/>
    </location>
</feature>
<dbReference type="PROSITE" id="PS00108">
    <property type="entry name" value="PROTEIN_KINASE_ST"/>
    <property type="match status" value="1"/>
</dbReference>
<keyword evidence="5" id="KW-0547">Nucleotide-binding</keyword>
<keyword evidence="6 12" id="KW-0418">Kinase</keyword>
<evidence type="ECO:0000256" key="9">
    <source>
        <dbReference type="ARBA" id="ARBA00048679"/>
    </source>
</evidence>
<comment type="caution">
    <text evidence="12">The sequence shown here is derived from an EMBL/GenBank/DDBJ whole genome shotgun (WGS) entry which is preliminary data.</text>
</comment>
<dbReference type="InterPro" id="IPR008271">
    <property type="entry name" value="Ser/Thr_kinase_AS"/>
</dbReference>
<feature type="region of interest" description="Disordered" evidence="10">
    <location>
        <begin position="1"/>
        <end position="113"/>
    </location>
</feature>
<reference evidence="12 13" key="1">
    <citation type="submission" date="2022-01" db="EMBL/GenBank/DDBJ databases">
        <title>A high-quality chromosome-level genome assembly of rohu carp, Labeo rohita.</title>
        <authorList>
            <person name="Arick M.A. II"/>
            <person name="Hsu C.-Y."/>
            <person name="Magbanua Z."/>
            <person name="Pechanova O."/>
            <person name="Grover C."/>
            <person name="Miller E."/>
            <person name="Thrash A."/>
            <person name="Ezzel L."/>
            <person name="Alam S."/>
            <person name="Benzie J."/>
            <person name="Hamilton M."/>
            <person name="Karsi A."/>
            <person name="Lawrence M.L."/>
            <person name="Peterson D.G."/>
        </authorList>
    </citation>
    <scope>NUCLEOTIDE SEQUENCE [LARGE SCALE GENOMIC DNA]</scope>
    <source>
        <strain evidence="13">BAU-BD-2019</strain>
        <tissue evidence="12">Blood</tissue>
    </source>
</reference>
<evidence type="ECO:0000256" key="6">
    <source>
        <dbReference type="ARBA" id="ARBA00022777"/>
    </source>
</evidence>
<evidence type="ECO:0000256" key="5">
    <source>
        <dbReference type="ARBA" id="ARBA00022741"/>
    </source>
</evidence>
<dbReference type="Gene3D" id="1.10.510.10">
    <property type="entry name" value="Transferase(Phosphotransferase) domain 1"/>
    <property type="match status" value="1"/>
</dbReference>
<dbReference type="SUPFAM" id="SSF56112">
    <property type="entry name" value="Protein kinase-like (PK-like)"/>
    <property type="match status" value="1"/>
</dbReference>
<dbReference type="Pfam" id="PF00069">
    <property type="entry name" value="Pkinase"/>
    <property type="match status" value="1"/>
</dbReference>
<dbReference type="Gene3D" id="3.30.200.20">
    <property type="entry name" value="Phosphorylase Kinase, domain 1"/>
    <property type="match status" value="1"/>
</dbReference>
<evidence type="ECO:0000256" key="8">
    <source>
        <dbReference type="ARBA" id="ARBA00047899"/>
    </source>
</evidence>
<dbReference type="SMART" id="SM00220">
    <property type="entry name" value="S_TKc"/>
    <property type="match status" value="1"/>
</dbReference>
<evidence type="ECO:0000259" key="11">
    <source>
        <dbReference type="PROSITE" id="PS50011"/>
    </source>
</evidence>
<gene>
    <name evidence="12" type="ORF">H4Q32_019290</name>
</gene>
<dbReference type="PANTHER" id="PTHR22984">
    <property type="entry name" value="SERINE/THREONINE-PROTEIN KINASE PIM"/>
    <property type="match status" value="1"/>
</dbReference>
<dbReference type="Proteomes" id="UP000830375">
    <property type="component" value="Unassembled WGS sequence"/>
</dbReference>
<feature type="compositionally biased region" description="Basic residues" evidence="10">
    <location>
        <begin position="59"/>
        <end position="70"/>
    </location>
</feature>
<evidence type="ECO:0000313" key="12">
    <source>
        <dbReference type="EMBL" id="KAI2651245.1"/>
    </source>
</evidence>
<dbReference type="InterPro" id="IPR011009">
    <property type="entry name" value="Kinase-like_dom_sf"/>
</dbReference>
<proteinExistence type="inferred from homology"/>
<protein>
    <recommendedName>
        <fullName evidence="2">non-specific serine/threonine protein kinase</fullName>
        <ecNumber evidence="2">2.7.11.1</ecNumber>
    </recommendedName>
</protein>
<accession>A0ABQ8LKQ1</accession>
<comment type="catalytic activity">
    <reaction evidence="8">
        <text>L-threonyl-[protein] + ATP = O-phospho-L-threonyl-[protein] + ADP + H(+)</text>
        <dbReference type="Rhea" id="RHEA:46608"/>
        <dbReference type="Rhea" id="RHEA-COMP:11060"/>
        <dbReference type="Rhea" id="RHEA-COMP:11605"/>
        <dbReference type="ChEBI" id="CHEBI:15378"/>
        <dbReference type="ChEBI" id="CHEBI:30013"/>
        <dbReference type="ChEBI" id="CHEBI:30616"/>
        <dbReference type="ChEBI" id="CHEBI:61977"/>
        <dbReference type="ChEBI" id="CHEBI:456216"/>
        <dbReference type="EC" id="2.7.11.1"/>
    </reaction>
</comment>
<dbReference type="GO" id="GO:0016301">
    <property type="term" value="F:kinase activity"/>
    <property type="evidence" value="ECO:0007669"/>
    <property type="project" value="UniProtKB-KW"/>
</dbReference>
<feature type="region of interest" description="Disordered" evidence="10">
    <location>
        <begin position="146"/>
        <end position="166"/>
    </location>
</feature>
<dbReference type="InterPro" id="IPR051138">
    <property type="entry name" value="PIM_Ser/Thr_kinase"/>
</dbReference>
<name>A0ABQ8LKQ1_LABRO</name>
<keyword evidence="13" id="KW-1185">Reference proteome</keyword>
<evidence type="ECO:0000256" key="2">
    <source>
        <dbReference type="ARBA" id="ARBA00012513"/>
    </source>
</evidence>
<evidence type="ECO:0000256" key="3">
    <source>
        <dbReference type="ARBA" id="ARBA00022527"/>
    </source>
</evidence>
<dbReference type="PANTHER" id="PTHR22984:SF11">
    <property type="entry name" value="AURORA KINASE-RELATED"/>
    <property type="match status" value="1"/>
</dbReference>
<comment type="catalytic activity">
    <reaction evidence="9">
        <text>L-seryl-[protein] + ATP = O-phospho-L-seryl-[protein] + ADP + H(+)</text>
        <dbReference type="Rhea" id="RHEA:17989"/>
        <dbReference type="Rhea" id="RHEA-COMP:9863"/>
        <dbReference type="Rhea" id="RHEA-COMP:11604"/>
        <dbReference type="ChEBI" id="CHEBI:15378"/>
        <dbReference type="ChEBI" id="CHEBI:29999"/>
        <dbReference type="ChEBI" id="CHEBI:30616"/>
        <dbReference type="ChEBI" id="CHEBI:83421"/>
        <dbReference type="ChEBI" id="CHEBI:456216"/>
        <dbReference type="EC" id="2.7.11.1"/>
    </reaction>
</comment>
<evidence type="ECO:0000256" key="4">
    <source>
        <dbReference type="ARBA" id="ARBA00022679"/>
    </source>
</evidence>
<dbReference type="PROSITE" id="PS50011">
    <property type="entry name" value="PROTEIN_KINASE_DOM"/>
    <property type="match status" value="1"/>
</dbReference>